<organism evidence="1 2">
    <name type="scientific">Frigidibacter albus</name>
    <dbReference type="NCBI Taxonomy" id="1465486"/>
    <lineage>
        <taxon>Bacteria</taxon>
        <taxon>Pseudomonadati</taxon>
        <taxon>Pseudomonadota</taxon>
        <taxon>Alphaproteobacteria</taxon>
        <taxon>Rhodobacterales</taxon>
        <taxon>Paracoccaceae</taxon>
        <taxon>Frigidibacter</taxon>
    </lineage>
</organism>
<gene>
    <name evidence="1" type="ORF">GS660_06400</name>
</gene>
<dbReference type="EMBL" id="WWNR01000003">
    <property type="protein sequence ID" value="MZQ88724.1"/>
    <property type="molecule type" value="Genomic_DNA"/>
</dbReference>
<dbReference type="AlphaFoldDB" id="A0A6L8VEY0"/>
<evidence type="ECO:0000313" key="1">
    <source>
        <dbReference type="EMBL" id="MZQ88724.1"/>
    </source>
</evidence>
<dbReference type="Proteomes" id="UP000477083">
    <property type="component" value="Unassembled WGS sequence"/>
</dbReference>
<sequence length="178" mass="19303">MTFEDLTRMPLACASSIARALRRALPALAVATACAAALGPAPAAAQAIRAPLNIQPLVIRDDAGGRVDWRAEKIAKLRQSGQPVQLRGECMSACTMYLSLPQVCVAANATFGFHGPSFYGIPLNDYDFNYWSQVIAAHYPAPIAEWFMTEARYSTNRTRRIRGSELIRMGIPECGSAA</sequence>
<reference evidence="1 2" key="1">
    <citation type="submission" date="2020-01" db="EMBL/GenBank/DDBJ databases">
        <title>Frigidibacter albus SP32T (=CGMCC 1.13995T).</title>
        <authorList>
            <person name="Liao X."/>
        </authorList>
    </citation>
    <scope>NUCLEOTIDE SEQUENCE [LARGE SCALE GENOMIC DNA]</scope>
    <source>
        <strain evidence="1 2">SP32</strain>
    </source>
</reference>
<evidence type="ECO:0000313" key="2">
    <source>
        <dbReference type="Proteomes" id="UP000477083"/>
    </source>
</evidence>
<keyword evidence="2" id="KW-1185">Reference proteome</keyword>
<dbReference type="RefSeq" id="WP_161344598.1">
    <property type="nucleotide sequence ID" value="NZ_BMGW01000003.1"/>
</dbReference>
<comment type="caution">
    <text evidence="1">The sequence shown here is derived from an EMBL/GenBank/DDBJ whole genome shotgun (WGS) entry which is preliminary data.</text>
</comment>
<proteinExistence type="predicted"/>
<name>A0A6L8VEY0_9RHOB</name>
<protein>
    <submittedName>
        <fullName evidence="1">Uncharacterized protein</fullName>
    </submittedName>
</protein>
<accession>A0A6L8VEY0</accession>
<dbReference type="OrthoDB" id="7774376at2"/>